<sequence>MFRADNTQGWLEGVCGIDDVAPLLDWLLATPGARLDLAGCRHLHCAVIQLLLSARPRLIALPADAWMARFLSPTLAGLAGVPTESGPGPGHPTRNPHE</sequence>
<accession>A0A4V5MS47</accession>
<evidence type="ECO:0000313" key="2">
    <source>
        <dbReference type="Proteomes" id="UP000310016"/>
    </source>
</evidence>
<evidence type="ECO:0000313" key="1">
    <source>
        <dbReference type="EMBL" id="TJZ78748.1"/>
    </source>
</evidence>
<dbReference type="Proteomes" id="UP000310016">
    <property type="component" value="Unassembled WGS sequence"/>
</dbReference>
<dbReference type="EMBL" id="SUMF01000001">
    <property type="protein sequence ID" value="TJZ78748.1"/>
    <property type="molecule type" value="Genomic_DNA"/>
</dbReference>
<dbReference type="AlphaFoldDB" id="A0A4V5MS47"/>
<dbReference type="OrthoDB" id="7585928at2"/>
<name>A0A4V5MS47_9NEIS</name>
<proteinExistence type="predicted"/>
<organism evidence="1 2">
    <name type="scientific">Chitiniphilus eburneus</name>
    <dbReference type="NCBI Taxonomy" id="2571148"/>
    <lineage>
        <taxon>Bacteria</taxon>
        <taxon>Pseudomonadati</taxon>
        <taxon>Pseudomonadota</taxon>
        <taxon>Betaproteobacteria</taxon>
        <taxon>Neisseriales</taxon>
        <taxon>Chitinibacteraceae</taxon>
        <taxon>Chitiniphilus</taxon>
    </lineage>
</organism>
<dbReference type="RefSeq" id="WP_136771264.1">
    <property type="nucleotide sequence ID" value="NZ_CP156074.1"/>
</dbReference>
<protein>
    <recommendedName>
        <fullName evidence="3">STAS domain-containing protein</fullName>
    </recommendedName>
</protein>
<comment type="caution">
    <text evidence="1">The sequence shown here is derived from an EMBL/GenBank/DDBJ whole genome shotgun (WGS) entry which is preliminary data.</text>
</comment>
<evidence type="ECO:0008006" key="3">
    <source>
        <dbReference type="Google" id="ProtNLM"/>
    </source>
</evidence>
<keyword evidence="2" id="KW-1185">Reference proteome</keyword>
<reference evidence="1 2" key="1">
    <citation type="submission" date="2019-04" db="EMBL/GenBank/DDBJ databases">
        <title>Chitiniphilus eburnea sp. nov., a novel chitinolytic bacterium isolated from aquaculture sludge.</title>
        <authorList>
            <person name="Sheng M."/>
        </authorList>
    </citation>
    <scope>NUCLEOTIDE SEQUENCE [LARGE SCALE GENOMIC DNA]</scope>
    <source>
        <strain evidence="1 2">HX-2-15</strain>
    </source>
</reference>
<gene>
    <name evidence="1" type="ORF">FAZ21_00195</name>
</gene>